<evidence type="ECO:0000256" key="9">
    <source>
        <dbReference type="ARBA" id="ARBA00022989"/>
    </source>
</evidence>
<dbReference type="KEGG" id="vde:111246823"/>
<dbReference type="GO" id="GO:0006890">
    <property type="term" value="P:retrograde vesicle-mediated transport, Golgi to endoplasmic reticulum"/>
    <property type="evidence" value="ECO:0007669"/>
    <property type="project" value="TreeGrafter"/>
</dbReference>
<dbReference type="EnsemblMetazoa" id="XM_022797057">
    <property type="protein sequence ID" value="XP_022652792"/>
    <property type="gene ID" value="LOC111246823"/>
</dbReference>
<evidence type="ECO:0000256" key="8">
    <source>
        <dbReference type="ARBA" id="ARBA00022927"/>
    </source>
</evidence>
<name>A0A7M7JJ92_VARDE</name>
<dbReference type="InParanoid" id="A0A7M7JJ92"/>
<dbReference type="PANTHER" id="PTHR13050:SF7">
    <property type="entry name" value="VESICLE TRANSPORT PROTEIN USE1"/>
    <property type="match status" value="1"/>
</dbReference>
<comment type="subcellular location">
    <subcellularLocation>
        <location evidence="1">Endoplasmic reticulum membrane</location>
        <topology evidence="1">Single-pass type IV membrane protein</topology>
    </subcellularLocation>
</comment>
<evidence type="ECO:0000313" key="14">
    <source>
        <dbReference type="EnsemblMetazoa" id="XP_022652792"/>
    </source>
</evidence>
<keyword evidence="4" id="KW-0813">Transport</keyword>
<evidence type="ECO:0000256" key="1">
    <source>
        <dbReference type="ARBA" id="ARBA00004163"/>
    </source>
</evidence>
<dbReference type="CTD" id="55850"/>
<dbReference type="OMA" id="KYYTNAQ"/>
<dbReference type="GO" id="GO:0015031">
    <property type="term" value="P:protein transport"/>
    <property type="evidence" value="ECO:0007669"/>
    <property type="project" value="UniProtKB-KW"/>
</dbReference>
<evidence type="ECO:0000256" key="13">
    <source>
        <dbReference type="SAM" id="Phobius"/>
    </source>
</evidence>
<keyword evidence="8" id="KW-0653">Protein transport</keyword>
<keyword evidence="6" id="KW-0256">Endoplasmic reticulum</keyword>
<accession>A0A7M7JJ92</accession>
<evidence type="ECO:0000256" key="7">
    <source>
        <dbReference type="ARBA" id="ARBA00022892"/>
    </source>
</evidence>
<dbReference type="CDD" id="cd15860">
    <property type="entry name" value="SNARE_USE1"/>
    <property type="match status" value="1"/>
</dbReference>
<dbReference type="OrthoDB" id="4506189at2759"/>
<dbReference type="GO" id="GO:0005789">
    <property type="term" value="C:endoplasmic reticulum membrane"/>
    <property type="evidence" value="ECO:0007669"/>
    <property type="project" value="UniProtKB-SubCell"/>
</dbReference>
<evidence type="ECO:0000256" key="2">
    <source>
        <dbReference type="ARBA" id="ARBA00007891"/>
    </source>
</evidence>
<evidence type="ECO:0000256" key="12">
    <source>
        <dbReference type="SAM" id="MobiDB-lite"/>
    </source>
</evidence>
<dbReference type="GeneID" id="111246823"/>
<dbReference type="RefSeq" id="XP_022652792.1">
    <property type="nucleotide sequence ID" value="XM_022797057.1"/>
</dbReference>
<dbReference type="GO" id="GO:0005484">
    <property type="term" value="F:SNAP receptor activity"/>
    <property type="evidence" value="ECO:0007669"/>
    <property type="project" value="TreeGrafter"/>
</dbReference>
<keyword evidence="10 13" id="KW-0472">Membrane</keyword>
<protein>
    <recommendedName>
        <fullName evidence="3">Vesicle transport protein USE1</fullName>
    </recommendedName>
    <alternativeName>
        <fullName evidence="11">USE1-like protein</fullName>
    </alternativeName>
</protein>
<evidence type="ECO:0000256" key="6">
    <source>
        <dbReference type="ARBA" id="ARBA00022824"/>
    </source>
</evidence>
<dbReference type="FunCoup" id="A0A7M7JJ92">
    <property type="interactions" value="1608"/>
</dbReference>
<evidence type="ECO:0000256" key="4">
    <source>
        <dbReference type="ARBA" id="ARBA00022448"/>
    </source>
</evidence>
<proteinExistence type="inferred from homology"/>
<evidence type="ECO:0000313" key="15">
    <source>
        <dbReference type="Proteomes" id="UP000594260"/>
    </source>
</evidence>
<feature type="transmembrane region" description="Helical" evidence="13">
    <location>
        <begin position="220"/>
        <end position="241"/>
    </location>
</feature>
<dbReference type="Pfam" id="PF09753">
    <property type="entry name" value="Use1"/>
    <property type="match status" value="1"/>
</dbReference>
<keyword evidence="15" id="KW-1185">Reference proteome</keyword>
<dbReference type="AlphaFoldDB" id="A0A7M7JJ92"/>
<keyword evidence="5 13" id="KW-0812">Transmembrane</keyword>
<dbReference type="Proteomes" id="UP000594260">
    <property type="component" value="Unplaced"/>
</dbReference>
<evidence type="ECO:0000256" key="11">
    <source>
        <dbReference type="ARBA" id="ARBA00032711"/>
    </source>
</evidence>
<feature type="region of interest" description="Disordered" evidence="12">
    <location>
        <begin position="120"/>
        <end position="142"/>
    </location>
</feature>
<dbReference type="InterPro" id="IPR019150">
    <property type="entry name" value="Vesicle_transport_protein_Use1"/>
</dbReference>
<evidence type="ECO:0000256" key="5">
    <source>
        <dbReference type="ARBA" id="ARBA00022692"/>
    </source>
</evidence>
<evidence type="ECO:0000256" key="10">
    <source>
        <dbReference type="ARBA" id="ARBA00023136"/>
    </source>
</evidence>
<evidence type="ECO:0000256" key="3">
    <source>
        <dbReference type="ARBA" id="ARBA00015843"/>
    </source>
</evidence>
<keyword evidence="7" id="KW-0931">ER-Golgi transport</keyword>
<keyword evidence="9 13" id="KW-1133">Transmembrane helix</keyword>
<comment type="similarity">
    <text evidence="2">Belongs to the USE1 family.</text>
</comment>
<sequence>MQPLSGQRTLKTYNEIKLCRLLSQCEALLLGSKLSWRLQKYVVKLEELLKVLEQQNTQQPSLERLAELRRKVAYIVGVAQVEKVQPEKKFVEQLKVPQYPNSEVRQRRDTRVNRQIRDNLLGRRDRDNNLETDSRRKETKDVDQILQEQDAMQQHIAESMVSLAQDLKRNALTAKQLIVADTEVVRSNLNATTSNYIKLQKESDRLEKKLKFSCSCHCTMWLMLVVVCIVFLQMVVFIRLFPKRY</sequence>
<organism evidence="14 15">
    <name type="scientific">Varroa destructor</name>
    <name type="common">Honeybee mite</name>
    <dbReference type="NCBI Taxonomy" id="109461"/>
    <lineage>
        <taxon>Eukaryota</taxon>
        <taxon>Metazoa</taxon>
        <taxon>Ecdysozoa</taxon>
        <taxon>Arthropoda</taxon>
        <taxon>Chelicerata</taxon>
        <taxon>Arachnida</taxon>
        <taxon>Acari</taxon>
        <taxon>Parasitiformes</taxon>
        <taxon>Mesostigmata</taxon>
        <taxon>Gamasina</taxon>
        <taxon>Dermanyssoidea</taxon>
        <taxon>Varroidae</taxon>
        <taxon>Varroa</taxon>
    </lineage>
</organism>
<dbReference type="PANTHER" id="PTHR13050">
    <property type="entry name" value="USE1-LIKE PROTEIN"/>
    <property type="match status" value="1"/>
</dbReference>
<reference evidence="14" key="1">
    <citation type="submission" date="2021-01" db="UniProtKB">
        <authorList>
            <consortium name="EnsemblMetazoa"/>
        </authorList>
    </citation>
    <scope>IDENTIFICATION</scope>
</reference>
<dbReference type="GO" id="GO:0031201">
    <property type="term" value="C:SNARE complex"/>
    <property type="evidence" value="ECO:0007669"/>
    <property type="project" value="TreeGrafter"/>
</dbReference>